<accession>A0A644U267</accession>
<dbReference type="InterPro" id="IPR026906">
    <property type="entry name" value="LRR_5"/>
</dbReference>
<feature type="domain" description="Secretion system C-terminal sorting" evidence="1">
    <location>
        <begin position="371"/>
        <end position="444"/>
    </location>
</feature>
<dbReference type="Pfam" id="PF13306">
    <property type="entry name" value="LRR_5"/>
    <property type="match status" value="2"/>
</dbReference>
<gene>
    <name evidence="2" type="ORF">SDC9_19152</name>
</gene>
<dbReference type="AlphaFoldDB" id="A0A644U267"/>
<dbReference type="InterPro" id="IPR026444">
    <property type="entry name" value="Secre_tail"/>
</dbReference>
<dbReference type="Pfam" id="PF18962">
    <property type="entry name" value="Por_Secre_tail"/>
    <property type="match status" value="1"/>
</dbReference>
<dbReference type="InterPro" id="IPR053139">
    <property type="entry name" value="Surface_bspA-like"/>
</dbReference>
<organism evidence="2">
    <name type="scientific">bioreactor metagenome</name>
    <dbReference type="NCBI Taxonomy" id="1076179"/>
    <lineage>
        <taxon>unclassified sequences</taxon>
        <taxon>metagenomes</taxon>
        <taxon>ecological metagenomes</taxon>
    </lineage>
</organism>
<evidence type="ECO:0000313" key="2">
    <source>
        <dbReference type="EMBL" id="MPL73353.1"/>
    </source>
</evidence>
<proteinExistence type="predicted"/>
<reference evidence="2" key="1">
    <citation type="submission" date="2019-08" db="EMBL/GenBank/DDBJ databases">
        <authorList>
            <person name="Kucharzyk K."/>
            <person name="Murdoch R.W."/>
            <person name="Higgins S."/>
            <person name="Loffler F."/>
        </authorList>
    </citation>
    <scope>NUCLEOTIDE SEQUENCE</scope>
</reference>
<sequence length="445" mass="47814">MKKTLLILVAIIFAINLNTQAHDFKAINDDGDTIYYIITSSVAPYNVAVTCQGDYSSDSNYYCGSIAIPDSVLYDGNYYKVTSIGNQAFDFCTGLTSVTIPNSVTSIGWRAFGSCGLTSILIPNSVTSISNLAFVDCSGLTSVIIGDSVTSIGSSAFSHCSGLTSITIPKSVTSIDEWAFSNCTSLDTVYFNAVNCTSMGTYLAPVFIGCNNLSVISIGDSVTKIPAYAFYKCSGVTSITISNSVTAICVGAFQDCSGLTSVIIGNSVTIIDVKAFSNCSGLTSITIPTSVTFIYNWSFENCSGITSITSKAINPPALQLNAFSGVSRDIPVYVPCPSLSLYQSAENWSDFNLIQCNSLDNITNTEFKIKLYPNPTIDRTQLEIEGLTTNADVFVYDMIGRVVKTHKINQGTKELEIDLSGYIKGVYSIRILNESINQTKKLIVQ</sequence>
<dbReference type="Gene3D" id="3.40.50.12480">
    <property type="match status" value="2"/>
</dbReference>
<comment type="caution">
    <text evidence="2">The sequence shown here is derived from an EMBL/GenBank/DDBJ whole genome shotgun (WGS) entry which is preliminary data.</text>
</comment>
<dbReference type="SUPFAM" id="SSF52058">
    <property type="entry name" value="L domain-like"/>
    <property type="match status" value="1"/>
</dbReference>
<dbReference type="InterPro" id="IPR032675">
    <property type="entry name" value="LRR_dom_sf"/>
</dbReference>
<dbReference type="PANTHER" id="PTHR45661:SF3">
    <property type="entry name" value="IG-LIKE DOMAIN-CONTAINING PROTEIN"/>
    <property type="match status" value="1"/>
</dbReference>
<protein>
    <recommendedName>
        <fullName evidence="1">Secretion system C-terminal sorting domain-containing protein</fullName>
    </recommendedName>
</protein>
<dbReference type="EMBL" id="VSSQ01000072">
    <property type="protein sequence ID" value="MPL73353.1"/>
    <property type="molecule type" value="Genomic_DNA"/>
</dbReference>
<dbReference type="Gene3D" id="3.80.10.10">
    <property type="entry name" value="Ribonuclease Inhibitor"/>
    <property type="match status" value="1"/>
</dbReference>
<dbReference type="NCBIfam" id="TIGR04183">
    <property type="entry name" value="Por_Secre_tail"/>
    <property type="match status" value="1"/>
</dbReference>
<name>A0A644U267_9ZZZZ</name>
<dbReference type="PANTHER" id="PTHR45661">
    <property type="entry name" value="SURFACE ANTIGEN"/>
    <property type="match status" value="1"/>
</dbReference>
<evidence type="ECO:0000259" key="1">
    <source>
        <dbReference type="Pfam" id="PF18962"/>
    </source>
</evidence>